<keyword evidence="2" id="KW-1185">Reference proteome</keyword>
<proteinExistence type="predicted"/>
<sequence length="551" mass="59371">MASTSSSLSRSSLSPIPSPQPSSFTTFIPLSITLYTSTSMAGPVRSNKSTDVKPPRPPNAWILYRSDKLRELPPPRPGEPRRAQSDVSKAISILWRNESEAVRAEYERRAELAKAQHAVMYPNYRFAPVKKADRDRLREEKRLEKERERAEVKKTRQRNMPYTLPAIASQAIHSVLAAPSPDTSDMDSASPPISSASSPTPTTPSSFGAPDAAQHALQHPQPSLDASTSALMLPYASSSTQHPSSRVSSYSTTLPPMSALPQRLRPSPSPAPVTHAWQGSQEASSSTSILPEAASDWSFGDLPTSSSLDQSESVSFQMPLLSMPAMQNFASDQSEGMFFGDSISAMLANTGDPSIYEVQGLDQGLNAMPPGSLDVSVGHIDGQVAQQPNDEYSELFQGFFNEWAPTLDPASAVAQAFDMPTALSFDFSDTTTWLEGSFDNTAPLQVAPQPEPHDTSNFGPESMMGYLNFDQSAPSSHHTSLSMDQQRVVSPPSIGEALQDRPRLSSTATVASDTDEHDSYDAVAASAQPYVPPPGAANAGARRVAGTWKFP</sequence>
<name>A0ACB8TFF2_9AGAM</name>
<dbReference type="Proteomes" id="UP000814140">
    <property type="component" value="Unassembled WGS sequence"/>
</dbReference>
<comment type="caution">
    <text evidence="1">The sequence shown here is derived from an EMBL/GenBank/DDBJ whole genome shotgun (WGS) entry which is preliminary data.</text>
</comment>
<evidence type="ECO:0000313" key="2">
    <source>
        <dbReference type="Proteomes" id="UP000814140"/>
    </source>
</evidence>
<reference evidence="1" key="1">
    <citation type="submission" date="2021-03" db="EMBL/GenBank/DDBJ databases">
        <authorList>
            <consortium name="DOE Joint Genome Institute"/>
            <person name="Ahrendt S."/>
            <person name="Looney B.P."/>
            <person name="Miyauchi S."/>
            <person name="Morin E."/>
            <person name="Drula E."/>
            <person name="Courty P.E."/>
            <person name="Chicoki N."/>
            <person name="Fauchery L."/>
            <person name="Kohler A."/>
            <person name="Kuo A."/>
            <person name="Labutti K."/>
            <person name="Pangilinan J."/>
            <person name="Lipzen A."/>
            <person name="Riley R."/>
            <person name="Andreopoulos W."/>
            <person name="He G."/>
            <person name="Johnson J."/>
            <person name="Barry K.W."/>
            <person name="Grigoriev I.V."/>
            <person name="Nagy L."/>
            <person name="Hibbett D."/>
            <person name="Henrissat B."/>
            <person name="Matheny P.B."/>
            <person name="Labbe J."/>
            <person name="Martin F."/>
        </authorList>
    </citation>
    <scope>NUCLEOTIDE SEQUENCE</scope>
    <source>
        <strain evidence="1">HHB10654</strain>
    </source>
</reference>
<reference evidence="1" key="2">
    <citation type="journal article" date="2022" name="New Phytol.">
        <title>Evolutionary transition to the ectomycorrhizal habit in the genomes of a hyperdiverse lineage of mushroom-forming fungi.</title>
        <authorList>
            <person name="Looney B."/>
            <person name="Miyauchi S."/>
            <person name="Morin E."/>
            <person name="Drula E."/>
            <person name="Courty P.E."/>
            <person name="Kohler A."/>
            <person name="Kuo A."/>
            <person name="LaButti K."/>
            <person name="Pangilinan J."/>
            <person name="Lipzen A."/>
            <person name="Riley R."/>
            <person name="Andreopoulos W."/>
            <person name="He G."/>
            <person name="Johnson J."/>
            <person name="Nolan M."/>
            <person name="Tritt A."/>
            <person name="Barry K.W."/>
            <person name="Grigoriev I.V."/>
            <person name="Nagy L.G."/>
            <person name="Hibbett D."/>
            <person name="Henrissat B."/>
            <person name="Matheny P.B."/>
            <person name="Labbe J."/>
            <person name="Martin F.M."/>
        </authorList>
    </citation>
    <scope>NUCLEOTIDE SEQUENCE</scope>
    <source>
        <strain evidence="1">HHB10654</strain>
    </source>
</reference>
<protein>
    <submittedName>
        <fullName evidence="1">Uncharacterized protein</fullName>
    </submittedName>
</protein>
<organism evidence="1 2">
    <name type="scientific">Artomyces pyxidatus</name>
    <dbReference type="NCBI Taxonomy" id="48021"/>
    <lineage>
        <taxon>Eukaryota</taxon>
        <taxon>Fungi</taxon>
        <taxon>Dikarya</taxon>
        <taxon>Basidiomycota</taxon>
        <taxon>Agaricomycotina</taxon>
        <taxon>Agaricomycetes</taxon>
        <taxon>Russulales</taxon>
        <taxon>Auriscalpiaceae</taxon>
        <taxon>Artomyces</taxon>
    </lineage>
</organism>
<gene>
    <name evidence="1" type="ORF">BV25DRAFT_1065993</name>
</gene>
<evidence type="ECO:0000313" key="1">
    <source>
        <dbReference type="EMBL" id="KAI0067174.1"/>
    </source>
</evidence>
<accession>A0ACB8TFF2</accession>
<dbReference type="EMBL" id="MU277190">
    <property type="protein sequence ID" value="KAI0067174.1"/>
    <property type="molecule type" value="Genomic_DNA"/>
</dbReference>